<organism evidence="1 2">
    <name type="scientific">Aquipseudomonas alcaligenes</name>
    <name type="common">Pseudomonas alcaligenes</name>
    <dbReference type="NCBI Taxonomy" id="43263"/>
    <lineage>
        <taxon>Bacteria</taxon>
        <taxon>Pseudomonadati</taxon>
        <taxon>Pseudomonadota</taxon>
        <taxon>Gammaproteobacteria</taxon>
        <taxon>Pseudomonadales</taxon>
        <taxon>Pseudomonadaceae</taxon>
        <taxon>Aquipseudomonas</taxon>
    </lineage>
</organism>
<name>A0A5C7VZR2_AQUAC</name>
<evidence type="ECO:0000313" key="2">
    <source>
        <dbReference type="Proteomes" id="UP000321110"/>
    </source>
</evidence>
<evidence type="ECO:0000313" key="1">
    <source>
        <dbReference type="EMBL" id="TXI29694.1"/>
    </source>
</evidence>
<accession>A0A5C7VZR2</accession>
<dbReference type="EMBL" id="SSFO01000244">
    <property type="protein sequence ID" value="TXI29694.1"/>
    <property type="molecule type" value="Genomic_DNA"/>
</dbReference>
<gene>
    <name evidence="1" type="ORF">E6Q69_14440</name>
</gene>
<comment type="caution">
    <text evidence="1">The sequence shown here is derived from an EMBL/GenBank/DDBJ whole genome shotgun (WGS) entry which is preliminary data.</text>
</comment>
<sequence length="253" mass="28086">MDHIVNSMEHIEIDTACQWLDRLIESPFPVSSRILMELCEQYSTPVYIDCSALEGVIAPPVGSSFVVQQVIGTELCQVESPASAFEAFDPHQSGGVNVTGMAVVLSDREESEGLYVHSWILTNQEGRPFLFRPDDIKRLAALLKPDHNGQADQGQAQPEETITPRGSINADRLKLIRLWFGQQQEYNAASLSKPTEGLRGARDACWQWLSQSGQTARGALFYGAAQKNTGKTKKFVSAWNAFLEEMTLTRPKN</sequence>
<dbReference type="AlphaFoldDB" id="A0A5C7VZR2"/>
<dbReference type="Proteomes" id="UP000321110">
    <property type="component" value="Unassembled WGS sequence"/>
</dbReference>
<reference evidence="1 2" key="1">
    <citation type="submission" date="2018-09" db="EMBL/GenBank/DDBJ databases">
        <title>Metagenome Assembled Genomes from an Advanced Water Purification Facility.</title>
        <authorList>
            <person name="Stamps B.W."/>
            <person name="Spear J.R."/>
        </authorList>
    </citation>
    <scope>NUCLEOTIDE SEQUENCE [LARGE SCALE GENOMIC DNA]</scope>
    <source>
        <strain evidence="1">Bin_52_1</strain>
    </source>
</reference>
<proteinExistence type="predicted"/>
<protein>
    <submittedName>
        <fullName evidence="1">Uncharacterized protein</fullName>
    </submittedName>
</protein>